<dbReference type="GO" id="GO:0003677">
    <property type="term" value="F:DNA binding"/>
    <property type="evidence" value="ECO:0007669"/>
    <property type="project" value="InterPro"/>
</dbReference>
<dbReference type="Pfam" id="PF06892">
    <property type="entry name" value="Phage_CP76"/>
    <property type="match status" value="1"/>
</dbReference>
<dbReference type="InterPro" id="IPR009679">
    <property type="entry name" value="Phage_186_CII-like"/>
</dbReference>
<sequence length="180" mass="19761">MEDEIAMYGLRERKQIAYNAVCSDFALNHNMEKLAERIGLKSGGMLRNKLNPEQPHKLCPVDLALLCKESGDFTILNTLFADLGVVTVPVPTEAEDKNLLERTLLNSSLSGELSSDAMRLCSADRLPRSQKRKTLAKAQSAISNLVLLINDLENRTTAFQPLMQFGSDFLANGAPIPGLS</sequence>
<reference evidence="1 2" key="1">
    <citation type="submission" date="2014-12" db="EMBL/GenBank/DDBJ databases">
        <title>Mercury Reductase activity and rhizosphere competence traits in the genome of root associated Photobacterium halotolerans MELD1.</title>
        <authorList>
            <person name="Mathew D.C."/>
            <person name="Huang C.-C."/>
        </authorList>
    </citation>
    <scope>NUCLEOTIDE SEQUENCE [LARGE SCALE GENOMIC DNA]</scope>
    <source>
        <strain evidence="1 2">MELD1</strain>
    </source>
</reference>
<dbReference type="OrthoDB" id="6418490at2"/>
<keyword evidence="2" id="KW-1185">Reference proteome</keyword>
<comment type="caution">
    <text evidence="1">The sequence shown here is derived from an EMBL/GenBank/DDBJ whole genome shotgun (WGS) entry which is preliminary data.</text>
</comment>
<dbReference type="RefSeq" id="WP_046218736.1">
    <property type="nucleotide sequence ID" value="NZ_JWYV01000001.1"/>
</dbReference>
<dbReference type="AlphaFoldDB" id="A0A0F5VHT9"/>
<dbReference type="STRING" id="265726.KY46_00835"/>
<evidence type="ECO:0000313" key="1">
    <source>
        <dbReference type="EMBL" id="KKD01407.1"/>
    </source>
</evidence>
<dbReference type="EMBL" id="JWYV01000001">
    <property type="protein sequence ID" value="KKD01407.1"/>
    <property type="molecule type" value="Genomic_DNA"/>
</dbReference>
<name>A0A0F5VHT9_9GAMM</name>
<protein>
    <submittedName>
        <fullName evidence="1">Phage regulatory protein (CII)</fullName>
    </submittedName>
</protein>
<gene>
    <name evidence="1" type="ORF">KY46_00835</name>
</gene>
<evidence type="ECO:0000313" key="2">
    <source>
        <dbReference type="Proteomes" id="UP000033633"/>
    </source>
</evidence>
<proteinExistence type="predicted"/>
<dbReference type="PATRIC" id="fig|265726.11.peg.180"/>
<dbReference type="Proteomes" id="UP000033633">
    <property type="component" value="Unassembled WGS sequence"/>
</dbReference>
<organism evidence="1 2">
    <name type="scientific">Photobacterium halotolerans</name>
    <dbReference type="NCBI Taxonomy" id="265726"/>
    <lineage>
        <taxon>Bacteria</taxon>
        <taxon>Pseudomonadati</taxon>
        <taxon>Pseudomonadota</taxon>
        <taxon>Gammaproteobacteria</taxon>
        <taxon>Vibrionales</taxon>
        <taxon>Vibrionaceae</taxon>
        <taxon>Photobacterium</taxon>
    </lineage>
</organism>
<accession>A0A0F5VHT9</accession>